<evidence type="ECO:0000256" key="7">
    <source>
        <dbReference type="ARBA" id="ARBA00023136"/>
    </source>
</evidence>
<evidence type="ECO:0000256" key="4">
    <source>
        <dbReference type="ARBA" id="ARBA00022692"/>
    </source>
</evidence>
<evidence type="ECO:0000256" key="10">
    <source>
        <dbReference type="SAM" id="Phobius"/>
    </source>
</evidence>
<gene>
    <name evidence="11" type="ORF">BC936DRAFT_147419</name>
</gene>
<evidence type="ECO:0000313" key="11">
    <source>
        <dbReference type="EMBL" id="RUP46046.1"/>
    </source>
</evidence>
<keyword evidence="5" id="KW-0256">Endoplasmic reticulum</keyword>
<sequence>MLRLVFCIVGIYACFLTWGLVQERVSTTPYGPPSNPSRFKSFIFLNVIQSFIASLVAFAYLKFSGRSLPQLRGLPLRLRFAATHRLPNDDPRQVVQACARDADECCVVPPSVPAVQVRVRRAHHARRVALHALAADGQEEGGCRIVALGTLPVGYEPGHRRRYQRDAGSPFPLLPFHFHYHSHCDGATHDVLDELTWLDPNDGVSFRGAMDRRADAGARILRGVPGGVEGPCVVRAVRGAGTGVHLLHTRALWESGAGNGDGDQEAVHYAAERVLVQSRADCRAVGRRRARVFGEKLGKAEESARSNKPSTNGGDVKANGDGAKVNGDSAKVNGGGAKANGGSAKANGGAYNGRAKKNERKKRKNPQKKNVCESPLDFAIMHTAPLGARGPRPLMTTERARIRIHLISTMAPFYFANPTTTVAPTIPRTYQIPKIPPPLHPARQHLGGLLPSLTAVLAHNVC</sequence>
<keyword evidence="12" id="KW-1185">Reference proteome</keyword>
<name>A0A433D5B8_9FUNG</name>
<dbReference type="GO" id="GO:0000139">
    <property type="term" value="C:Golgi membrane"/>
    <property type="evidence" value="ECO:0007669"/>
    <property type="project" value="TreeGrafter"/>
</dbReference>
<keyword evidence="4 10" id="KW-0812">Transmembrane</keyword>
<comment type="caution">
    <text evidence="11">The sequence shown here is derived from an EMBL/GenBank/DDBJ whole genome shotgun (WGS) entry which is preliminary data.</text>
</comment>
<feature type="compositionally biased region" description="Low complexity" evidence="9">
    <location>
        <begin position="340"/>
        <end position="353"/>
    </location>
</feature>
<keyword evidence="7 10" id="KW-0472">Membrane</keyword>
<evidence type="ECO:0000256" key="5">
    <source>
        <dbReference type="ARBA" id="ARBA00022824"/>
    </source>
</evidence>
<dbReference type="OrthoDB" id="1856718at2759"/>
<feature type="region of interest" description="Disordered" evidence="9">
    <location>
        <begin position="297"/>
        <end position="371"/>
    </location>
</feature>
<dbReference type="AlphaFoldDB" id="A0A433D5B8"/>
<dbReference type="InterPro" id="IPR013657">
    <property type="entry name" value="SCL35B1-4/HUT1"/>
</dbReference>
<proteinExistence type="predicted"/>
<comment type="subcellular location">
    <subcellularLocation>
        <location evidence="1">Endoplasmic reticulum membrane</location>
        <topology evidence="1">Multi-pass membrane protein</topology>
    </subcellularLocation>
</comment>
<protein>
    <recommendedName>
        <fullName evidence="8">UDP-galactose transporter homolog 1</fullName>
    </recommendedName>
</protein>
<reference evidence="11 12" key="1">
    <citation type="journal article" date="2018" name="New Phytol.">
        <title>Phylogenomics of Endogonaceae and evolution of mycorrhizas within Mucoromycota.</title>
        <authorList>
            <person name="Chang Y."/>
            <person name="Desiro A."/>
            <person name="Na H."/>
            <person name="Sandor L."/>
            <person name="Lipzen A."/>
            <person name="Clum A."/>
            <person name="Barry K."/>
            <person name="Grigoriev I.V."/>
            <person name="Martin F.M."/>
            <person name="Stajich J.E."/>
            <person name="Smith M.E."/>
            <person name="Bonito G."/>
            <person name="Spatafora J.W."/>
        </authorList>
    </citation>
    <scope>NUCLEOTIDE SEQUENCE [LARGE SCALE GENOMIC DNA]</scope>
    <source>
        <strain evidence="11 12">GMNB39</strain>
    </source>
</reference>
<evidence type="ECO:0000256" key="6">
    <source>
        <dbReference type="ARBA" id="ARBA00022989"/>
    </source>
</evidence>
<keyword evidence="2" id="KW-0813">Transport</keyword>
<evidence type="ECO:0000256" key="9">
    <source>
        <dbReference type="SAM" id="MobiDB-lite"/>
    </source>
</evidence>
<dbReference type="GO" id="GO:0005459">
    <property type="term" value="F:UDP-galactose transmembrane transporter activity"/>
    <property type="evidence" value="ECO:0007669"/>
    <property type="project" value="TreeGrafter"/>
</dbReference>
<evidence type="ECO:0000256" key="1">
    <source>
        <dbReference type="ARBA" id="ARBA00004477"/>
    </source>
</evidence>
<feature type="compositionally biased region" description="Basic residues" evidence="9">
    <location>
        <begin position="354"/>
        <end position="367"/>
    </location>
</feature>
<evidence type="ECO:0000256" key="2">
    <source>
        <dbReference type="ARBA" id="ARBA00022448"/>
    </source>
</evidence>
<evidence type="ECO:0000256" key="8">
    <source>
        <dbReference type="ARBA" id="ARBA00041103"/>
    </source>
</evidence>
<evidence type="ECO:0000313" key="12">
    <source>
        <dbReference type="Proteomes" id="UP000268093"/>
    </source>
</evidence>
<accession>A0A433D5B8</accession>
<dbReference type="GO" id="GO:0005460">
    <property type="term" value="F:UDP-glucose transmembrane transporter activity"/>
    <property type="evidence" value="ECO:0007669"/>
    <property type="project" value="TreeGrafter"/>
</dbReference>
<feature type="transmembrane region" description="Helical" evidence="10">
    <location>
        <begin position="43"/>
        <end position="63"/>
    </location>
</feature>
<dbReference type="PANTHER" id="PTHR10778:SF10">
    <property type="entry name" value="SOLUTE CARRIER FAMILY 35 MEMBER B1"/>
    <property type="match status" value="1"/>
</dbReference>
<dbReference type="PANTHER" id="PTHR10778">
    <property type="entry name" value="SOLUTE CARRIER FAMILY 35 MEMBER B"/>
    <property type="match status" value="1"/>
</dbReference>
<organism evidence="11 12">
    <name type="scientific">Jimgerdemannia flammicorona</name>
    <dbReference type="NCBI Taxonomy" id="994334"/>
    <lineage>
        <taxon>Eukaryota</taxon>
        <taxon>Fungi</taxon>
        <taxon>Fungi incertae sedis</taxon>
        <taxon>Mucoromycota</taxon>
        <taxon>Mucoromycotina</taxon>
        <taxon>Endogonomycetes</taxon>
        <taxon>Endogonales</taxon>
        <taxon>Endogonaceae</taxon>
        <taxon>Jimgerdemannia</taxon>
    </lineage>
</organism>
<dbReference type="GO" id="GO:0005789">
    <property type="term" value="C:endoplasmic reticulum membrane"/>
    <property type="evidence" value="ECO:0007669"/>
    <property type="project" value="UniProtKB-SubCell"/>
</dbReference>
<keyword evidence="6 10" id="KW-1133">Transmembrane helix</keyword>
<dbReference type="EMBL" id="RBNI01006403">
    <property type="protein sequence ID" value="RUP46046.1"/>
    <property type="molecule type" value="Genomic_DNA"/>
</dbReference>
<keyword evidence="3" id="KW-0762">Sugar transport</keyword>
<dbReference type="Proteomes" id="UP000268093">
    <property type="component" value="Unassembled WGS sequence"/>
</dbReference>
<evidence type="ECO:0000256" key="3">
    <source>
        <dbReference type="ARBA" id="ARBA00022597"/>
    </source>
</evidence>